<dbReference type="InterPro" id="IPR011009">
    <property type="entry name" value="Kinase-like_dom_sf"/>
</dbReference>
<proteinExistence type="predicted"/>
<keyword evidence="10 14" id="KW-0472">Membrane</keyword>
<dbReference type="InterPro" id="IPR017441">
    <property type="entry name" value="Protein_kinase_ATP_BS"/>
</dbReference>
<evidence type="ECO:0000256" key="6">
    <source>
        <dbReference type="ARBA" id="ARBA00022741"/>
    </source>
</evidence>
<dbReference type="InterPro" id="IPR045274">
    <property type="entry name" value="WAK-like"/>
</dbReference>
<dbReference type="Gene3D" id="3.30.200.20">
    <property type="entry name" value="Phosphorylase Kinase, domain 1"/>
    <property type="match status" value="1"/>
</dbReference>
<comment type="subcellular location">
    <subcellularLocation>
        <location evidence="1">Membrane</location>
        <topology evidence="1">Single-pass type I membrane protein</topology>
    </subcellularLocation>
</comment>
<sequence>MLICFVMMNSSVVKQTKKLGKKSIGEKLPGCFLVSHLLGSAKGIQTARMQLMLVWSLASAVMLVASGAGPPSAASLAHCPKTCGDVSIWYPFGIGPGCFRQGFEVTCNRTTKPWKLFLGKGNTTTQVTALYPAGTVLASFVYTITMAPGVATYNLSWESPGRNLNIESYNYFAFLGCGIGIYLFHLDTGELVGHCTSKCSSMEAMLIATQGGSCNGMGCCTVTFPVPFRGFRVSIVKNNDTVSEPFRDITVKAFLSFRPYKFSVMDLLSDKINASIVAASSAYLSTVIADEPNCKQAQLDNKTQYACGNSDCMDVKNGGYSCACSGNFDGGNPYLLDDCKQEYNLTPKTNCSRSCGSTHIPFPFGLEPGCFAKRRFQLNCASNRTLIGRPPAKYEVTNISLDEGLLYVNKLSESEDANTNYLSIYYGGSEYFGQQLIYGLEKSDLSEEYGSWSWSVANLTCESAKHDRTYACISTNSECLGVTHGTIYVGYCCKCSSGFEGNPYVQNGCTDIDECSIPNYCNGTCYNFQGSYGCCPQGINFDPVRRQCTSSKRQSVLLGIAVGISSGFGVLLLTLTAIILVKRWRTDTQKKIRRAYFRKNKGLLLEQLISSTESVTHNTRIFSLEELEKATNNFDSTRIIGHGGHGTVYKGILSDQRVVAIKRSKIVEQSEIDQFVNEVAILSQIIHRNVVKLFGCCLESEVPLLVYEFISNGTLHDLLHGNLSAKCLLTWEDRIRIALEAAGALSYLHSSAAMPIFHRDVKSTNILLDDAFTAKVSDFGASRSISIDQTRVVTAVQGTFGYLDPEYYYTGQLTEKSDVYSFGVILVELLTRKKPIFLNHLGEKQNLCHYFLQVLRDKTTTNLVDCQILEEASQSDVDEVTLIAEMCVRPKGEQRPKMKEVELRLQLLRSKISGTYKEEPKRGRKTKQLISSEYKSTYLTIMNKRAENDLVDNPASHVASRCYTMEQEMIYSTEFPR</sequence>
<evidence type="ECO:0000256" key="1">
    <source>
        <dbReference type="ARBA" id="ARBA00004479"/>
    </source>
</evidence>
<dbReference type="FunFam" id="3.30.200.20:FF:000043">
    <property type="entry name" value="Wall-associated receptor kinase 2"/>
    <property type="match status" value="1"/>
</dbReference>
<dbReference type="SMART" id="SM00179">
    <property type="entry name" value="EGF_CA"/>
    <property type="match status" value="1"/>
</dbReference>
<keyword evidence="17" id="KW-1185">Reference proteome</keyword>
<dbReference type="Gramene" id="OQU92382">
    <property type="protein sequence ID" value="OQU92382"/>
    <property type="gene ID" value="SORBI_3001G334700"/>
</dbReference>
<dbReference type="SMART" id="SM00220">
    <property type="entry name" value="S_TKc"/>
    <property type="match status" value="1"/>
</dbReference>
<dbReference type="OrthoDB" id="606002at2759"/>
<dbReference type="AlphaFoldDB" id="A0A1Z5S8X6"/>
<keyword evidence="8 13" id="KW-0067">ATP-binding</keyword>
<evidence type="ECO:0000256" key="9">
    <source>
        <dbReference type="ARBA" id="ARBA00022989"/>
    </source>
</evidence>
<name>A0A1Z5S8X6_SORBI</name>
<dbReference type="Proteomes" id="UP000000768">
    <property type="component" value="Chromosome 1"/>
</dbReference>
<dbReference type="GO" id="GO:0005509">
    <property type="term" value="F:calcium ion binding"/>
    <property type="evidence" value="ECO:0007669"/>
    <property type="project" value="InterPro"/>
</dbReference>
<feature type="transmembrane region" description="Helical" evidence="14">
    <location>
        <begin position="556"/>
        <end position="581"/>
    </location>
</feature>
<evidence type="ECO:0000259" key="15">
    <source>
        <dbReference type="PROSITE" id="PS50011"/>
    </source>
</evidence>
<dbReference type="GO" id="GO:0030247">
    <property type="term" value="F:polysaccharide binding"/>
    <property type="evidence" value="ECO:0007669"/>
    <property type="project" value="InterPro"/>
</dbReference>
<dbReference type="PROSITE" id="PS01187">
    <property type="entry name" value="EGF_CA"/>
    <property type="match status" value="1"/>
</dbReference>
<evidence type="ECO:0000256" key="11">
    <source>
        <dbReference type="ARBA" id="ARBA00023157"/>
    </source>
</evidence>
<accession>A0A1Z5S8X6</accession>
<dbReference type="PANTHER" id="PTHR27005:SF204">
    <property type="entry name" value="CALCIUM BINDING EGF DOMAIN CONTAINING PROTEIN, EXPRESSED"/>
    <property type="match status" value="1"/>
</dbReference>
<keyword evidence="9 14" id="KW-1133">Transmembrane helix</keyword>
<evidence type="ECO:0000313" key="17">
    <source>
        <dbReference type="Proteomes" id="UP000000768"/>
    </source>
</evidence>
<evidence type="ECO:0000256" key="3">
    <source>
        <dbReference type="ARBA" id="ARBA00022679"/>
    </source>
</evidence>
<dbReference type="InterPro" id="IPR025287">
    <property type="entry name" value="WAK_GUB"/>
</dbReference>
<dbReference type="Pfam" id="PF13947">
    <property type="entry name" value="GUB_WAK_bind"/>
    <property type="match status" value="2"/>
</dbReference>
<feature type="domain" description="Protein kinase" evidence="15">
    <location>
        <begin position="634"/>
        <end position="908"/>
    </location>
</feature>
<dbReference type="InterPro" id="IPR008271">
    <property type="entry name" value="Ser/Thr_kinase_AS"/>
</dbReference>
<keyword evidence="12" id="KW-0325">Glycoprotein</keyword>
<dbReference type="PROSITE" id="PS50011">
    <property type="entry name" value="PROTEIN_KINASE_DOM"/>
    <property type="match status" value="1"/>
</dbReference>
<evidence type="ECO:0000256" key="12">
    <source>
        <dbReference type="ARBA" id="ARBA00023180"/>
    </source>
</evidence>
<reference evidence="16 17" key="1">
    <citation type="journal article" date="2009" name="Nature">
        <title>The Sorghum bicolor genome and the diversification of grasses.</title>
        <authorList>
            <person name="Paterson A.H."/>
            <person name="Bowers J.E."/>
            <person name="Bruggmann R."/>
            <person name="Dubchak I."/>
            <person name="Grimwood J."/>
            <person name="Gundlach H."/>
            <person name="Haberer G."/>
            <person name="Hellsten U."/>
            <person name="Mitros T."/>
            <person name="Poliakov A."/>
            <person name="Schmutz J."/>
            <person name="Spannagl M."/>
            <person name="Tang H."/>
            <person name="Wang X."/>
            <person name="Wicker T."/>
            <person name="Bharti A.K."/>
            <person name="Chapman J."/>
            <person name="Feltus F.A."/>
            <person name="Gowik U."/>
            <person name="Grigoriev I.V."/>
            <person name="Lyons E."/>
            <person name="Maher C.A."/>
            <person name="Martis M."/>
            <person name="Narechania A."/>
            <person name="Otillar R.P."/>
            <person name="Penning B.W."/>
            <person name="Salamov A.A."/>
            <person name="Wang Y."/>
            <person name="Zhang L."/>
            <person name="Carpita N.C."/>
            <person name="Freeling M."/>
            <person name="Gingle A.R."/>
            <person name="Hash C.T."/>
            <person name="Keller B."/>
            <person name="Klein P."/>
            <person name="Kresovich S."/>
            <person name="McCann M.C."/>
            <person name="Ming R."/>
            <person name="Peterson D.G."/>
            <person name="Mehboob-ur-Rahman"/>
            <person name="Ware D."/>
            <person name="Westhoff P."/>
            <person name="Mayer K.F."/>
            <person name="Messing J."/>
            <person name="Rokhsar D.S."/>
        </authorList>
    </citation>
    <scope>NUCLEOTIDE SEQUENCE [LARGE SCALE GENOMIC DNA]</scope>
    <source>
        <strain evidence="17">cv. BTx623</strain>
    </source>
</reference>
<dbReference type="Gene3D" id="1.10.510.10">
    <property type="entry name" value="Transferase(Phosphotransferase) domain 1"/>
    <property type="match status" value="1"/>
</dbReference>
<keyword evidence="5" id="KW-0732">Signal</keyword>
<evidence type="ECO:0000256" key="2">
    <source>
        <dbReference type="ARBA" id="ARBA00022527"/>
    </source>
</evidence>
<evidence type="ECO:0000313" key="16">
    <source>
        <dbReference type="EMBL" id="OQU92382.1"/>
    </source>
</evidence>
<keyword evidence="7" id="KW-0418">Kinase</keyword>
<dbReference type="CDD" id="cd00054">
    <property type="entry name" value="EGF_CA"/>
    <property type="match status" value="1"/>
</dbReference>
<keyword evidence="4 14" id="KW-0812">Transmembrane</keyword>
<evidence type="ECO:0000256" key="5">
    <source>
        <dbReference type="ARBA" id="ARBA00022729"/>
    </source>
</evidence>
<evidence type="ECO:0000256" key="8">
    <source>
        <dbReference type="ARBA" id="ARBA00022840"/>
    </source>
</evidence>
<dbReference type="EMBL" id="CM000760">
    <property type="protein sequence ID" value="OQU92382.1"/>
    <property type="molecule type" value="Genomic_DNA"/>
</dbReference>
<dbReference type="CDD" id="cd14066">
    <property type="entry name" value="STKc_IRAK"/>
    <property type="match status" value="1"/>
</dbReference>
<dbReference type="InterPro" id="IPR001881">
    <property type="entry name" value="EGF-like_Ca-bd_dom"/>
</dbReference>
<keyword evidence="2" id="KW-0723">Serine/threonine-protein kinase</keyword>
<dbReference type="eggNOG" id="ENOG502SJK0">
    <property type="taxonomic scope" value="Eukaryota"/>
</dbReference>
<dbReference type="Pfam" id="PF07714">
    <property type="entry name" value="PK_Tyr_Ser-Thr"/>
    <property type="match status" value="1"/>
</dbReference>
<evidence type="ECO:0000256" key="10">
    <source>
        <dbReference type="ARBA" id="ARBA00023136"/>
    </source>
</evidence>
<dbReference type="FunFam" id="2.10.25.10:FF:000583">
    <property type="entry name" value="Os02g0633066 protein"/>
    <property type="match status" value="1"/>
</dbReference>
<reference evidence="17" key="2">
    <citation type="journal article" date="2018" name="Plant J.">
        <title>The Sorghum bicolor reference genome: improved assembly, gene annotations, a transcriptome atlas, and signatures of genome organization.</title>
        <authorList>
            <person name="McCormick R.F."/>
            <person name="Truong S.K."/>
            <person name="Sreedasyam A."/>
            <person name="Jenkins J."/>
            <person name="Shu S."/>
            <person name="Sims D."/>
            <person name="Kennedy M."/>
            <person name="Amirebrahimi M."/>
            <person name="Weers B.D."/>
            <person name="McKinley B."/>
            <person name="Mattison A."/>
            <person name="Morishige D.T."/>
            <person name="Grimwood J."/>
            <person name="Schmutz J."/>
            <person name="Mullet J.E."/>
        </authorList>
    </citation>
    <scope>NUCLEOTIDE SEQUENCE [LARGE SCALE GENOMIC DNA]</scope>
    <source>
        <strain evidence="17">cv. BTx623</strain>
    </source>
</reference>
<feature type="binding site" evidence="13">
    <location>
        <position position="662"/>
    </location>
    <ligand>
        <name>ATP</name>
        <dbReference type="ChEBI" id="CHEBI:30616"/>
    </ligand>
</feature>
<dbReference type="InterPro" id="IPR000719">
    <property type="entry name" value="Prot_kinase_dom"/>
</dbReference>
<dbReference type="GO" id="GO:0005886">
    <property type="term" value="C:plasma membrane"/>
    <property type="evidence" value="ECO:0000318"/>
    <property type="project" value="GO_Central"/>
</dbReference>
<dbReference type="GO" id="GO:0005524">
    <property type="term" value="F:ATP binding"/>
    <property type="evidence" value="ECO:0007669"/>
    <property type="project" value="UniProtKB-UniRule"/>
</dbReference>
<evidence type="ECO:0000256" key="4">
    <source>
        <dbReference type="ARBA" id="ARBA00022692"/>
    </source>
</evidence>
<dbReference type="InterPro" id="IPR001245">
    <property type="entry name" value="Ser-Thr/Tyr_kinase_cat_dom"/>
</dbReference>
<dbReference type="GO" id="GO:0004674">
    <property type="term" value="F:protein serine/threonine kinase activity"/>
    <property type="evidence" value="ECO:0007669"/>
    <property type="project" value="UniProtKB-KW"/>
</dbReference>
<organism evidence="16 17">
    <name type="scientific">Sorghum bicolor</name>
    <name type="common">Sorghum</name>
    <name type="synonym">Sorghum vulgare</name>
    <dbReference type="NCBI Taxonomy" id="4558"/>
    <lineage>
        <taxon>Eukaryota</taxon>
        <taxon>Viridiplantae</taxon>
        <taxon>Streptophyta</taxon>
        <taxon>Embryophyta</taxon>
        <taxon>Tracheophyta</taxon>
        <taxon>Spermatophyta</taxon>
        <taxon>Magnoliopsida</taxon>
        <taxon>Liliopsida</taxon>
        <taxon>Poales</taxon>
        <taxon>Poaceae</taxon>
        <taxon>PACMAD clade</taxon>
        <taxon>Panicoideae</taxon>
        <taxon>Andropogonodae</taxon>
        <taxon>Andropogoneae</taxon>
        <taxon>Sorghinae</taxon>
        <taxon>Sorghum</taxon>
    </lineage>
</organism>
<dbReference type="GO" id="GO:0007166">
    <property type="term" value="P:cell surface receptor signaling pathway"/>
    <property type="evidence" value="ECO:0000318"/>
    <property type="project" value="GO_Central"/>
</dbReference>
<dbReference type="Gene3D" id="2.90.20.10">
    <property type="entry name" value="Plasmodium vivax P25 domain"/>
    <property type="match status" value="1"/>
</dbReference>
<dbReference type="InterPro" id="IPR018097">
    <property type="entry name" value="EGF_Ca-bd_CS"/>
</dbReference>
<keyword evidence="11" id="KW-1015">Disulfide bond</keyword>
<dbReference type="STRING" id="4558.A0A1Z5S8X6"/>
<dbReference type="ExpressionAtlas" id="A0A1Z5S8X6">
    <property type="expression patterns" value="baseline and differential"/>
</dbReference>
<gene>
    <name evidence="16" type="ORF">SORBI_3001G334700</name>
</gene>
<dbReference type="FunFam" id="1.10.510.10:FF:000084">
    <property type="entry name" value="Wall-associated receptor kinase 2"/>
    <property type="match status" value="1"/>
</dbReference>
<dbReference type="InterPro" id="IPR009030">
    <property type="entry name" value="Growth_fac_rcpt_cys_sf"/>
</dbReference>
<dbReference type="SUPFAM" id="SSF57184">
    <property type="entry name" value="Growth factor receptor domain"/>
    <property type="match status" value="1"/>
</dbReference>
<dbReference type="PANTHER" id="PTHR27005">
    <property type="entry name" value="WALL-ASSOCIATED RECEPTOR KINASE-LIKE 21"/>
    <property type="match status" value="1"/>
</dbReference>
<dbReference type="PROSITE" id="PS00108">
    <property type="entry name" value="PROTEIN_KINASE_ST"/>
    <property type="match status" value="1"/>
</dbReference>
<dbReference type="SUPFAM" id="SSF56112">
    <property type="entry name" value="Protein kinase-like (PK-like)"/>
    <property type="match status" value="1"/>
</dbReference>
<evidence type="ECO:0000256" key="7">
    <source>
        <dbReference type="ARBA" id="ARBA00022777"/>
    </source>
</evidence>
<dbReference type="InParanoid" id="A0A1Z5S8X6"/>
<protein>
    <recommendedName>
        <fullName evidence="15">Protein kinase domain-containing protein</fullName>
    </recommendedName>
</protein>
<evidence type="ECO:0000256" key="14">
    <source>
        <dbReference type="SAM" id="Phobius"/>
    </source>
</evidence>
<dbReference type="PROSITE" id="PS00107">
    <property type="entry name" value="PROTEIN_KINASE_ATP"/>
    <property type="match status" value="1"/>
</dbReference>
<evidence type="ECO:0000256" key="13">
    <source>
        <dbReference type="PROSITE-ProRule" id="PRU10141"/>
    </source>
</evidence>
<keyword evidence="3" id="KW-0808">Transferase</keyword>
<keyword evidence="6 13" id="KW-0547">Nucleotide-binding</keyword>